<protein>
    <submittedName>
        <fullName evidence="1">Uncharacterized protein</fullName>
    </submittedName>
</protein>
<proteinExistence type="predicted"/>
<dbReference type="KEGG" id="barh:WN72_09820"/>
<organism evidence="1 2">
    <name type="scientific">Bradyrhizobium arachidis</name>
    <dbReference type="NCBI Taxonomy" id="858423"/>
    <lineage>
        <taxon>Bacteria</taxon>
        <taxon>Pseudomonadati</taxon>
        <taxon>Pseudomonadota</taxon>
        <taxon>Alphaproteobacteria</taxon>
        <taxon>Hyphomicrobiales</taxon>
        <taxon>Nitrobacteraceae</taxon>
        <taxon>Bradyrhizobium</taxon>
    </lineage>
</organism>
<gene>
    <name evidence="1" type="ORF">WN72_09820</name>
</gene>
<reference evidence="1 2" key="1">
    <citation type="submission" date="2018-06" db="EMBL/GenBank/DDBJ databases">
        <title>Comparative genomics of Bradyrhizobium nodulating Arachidis hypogaea.</title>
        <authorList>
            <person name="Li Y."/>
        </authorList>
    </citation>
    <scope>NUCLEOTIDE SEQUENCE [LARGE SCALE GENOMIC DNA]</scope>
    <source>
        <strain evidence="1 2">CCBAU 051107</strain>
    </source>
</reference>
<evidence type="ECO:0000313" key="1">
    <source>
        <dbReference type="EMBL" id="QOZ66632.1"/>
    </source>
</evidence>
<dbReference type="Proteomes" id="UP000594015">
    <property type="component" value="Chromosome"/>
</dbReference>
<dbReference type="EMBL" id="CP030050">
    <property type="protein sequence ID" value="QOZ66632.1"/>
    <property type="molecule type" value="Genomic_DNA"/>
</dbReference>
<sequence>MRYQQAIADAVSVPVSTSSLLLLPMLLSNVPANKKVAVLTYDSRYLDAGIMASLSIKDTSRLVIEGLEGTETYAYMWAEKGQIRVADALSDTDAIIESLRKREDIAAILCECTFFARVSPRIRSATGLPVYDAALNAALLVAAVG</sequence>
<dbReference type="AlphaFoldDB" id="A0AAE7NKH0"/>
<accession>A0AAE7NKH0</accession>
<name>A0AAE7NKH0_9BRAD</name>
<evidence type="ECO:0000313" key="2">
    <source>
        <dbReference type="Proteomes" id="UP000594015"/>
    </source>
</evidence>